<feature type="binding site" evidence="3">
    <location>
        <position position="281"/>
    </location>
    <ligand>
        <name>CTP</name>
        <dbReference type="ChEBI" id="CHEBI:37563"/>
    </ligand>
</feature>
<dbReference type="SUPFAM" id="SSF52507">
    <property type="entry name" value="Homo-oligomeric flavin-containing Cys decarboxylases, HFCD"/>
    <property type="match status" value="1"/>
</dbReference>
<evidence type="ECO:0000256" key="3">
    <source>
        <dbReference type="HAMAP-Rule" id="MF_02225"/>
    </source>
</evidence>
<dbReference type="Gene3D" id="3.40.50.1950">
    <property type="entry name" value="Flavin prenyltransferase-like"/>
    <property type="match status" value="1"/>
</dbReference>
<keyword evidence="3" id="KW-0479">Metal-binding</keyword>
<proteinExistence type="inferred from homology"/>
<dbReference type="PANTHER" id="PTHR14359:SF6">
    <property type="entry name" value="PHOSPHOPANTOTHENOYLCYSTEINE DECARBOXYLASE"/>
    <property type="match status" value="1"/>
</dbReference>
<feature type="domain" description="Flavoprotein" evidence="5">
    <location>
        <begin position="7"/>
        <end position="179"/>
    </location>
</feature>
<dbReference type="GO" id="GO:0046872">
    <property type="term" value="F:metal ion binding"/>
    <property type="evidence" value="ECO:0007669"/>
    <property type="project" value="UniProtKB-KW"/>
</dbReference>
<dbReference type="GO" id="GO:0015941">
    <property type="term" value="P:pantothenate catabolic process"/>
    <property type="evidence" value="ECO:0007669"/>
    <property type="project" value="InterPro"/>
</dbReference>
<evidence type="ECO:0000256" key="2">
    <source>
        <dbReference type="ARBA" id="ARBA00023239"/>
    </source>
</evidence>
<dbReference type="Proteomes" id="UP000256899">
    <property type="component" value="Unassembled WGS sequence"/>
</dbReference>
<dbReference type="HAMAP" id="MF_02225">
    <property type="entry name" value="CoaBC"/>
    <property type="match status" value="1"/>
</dbReference>
<dbReference type="NCBIfam" id="TIGR00521">
    <property type="entry name" value="coaBC_dfp"/>
    <property type="match status" value="1"/>
</dbReference>
<keyword evidence="3 4" id="KW-0288">FMN</keyword>
<dbReference type="EC" id="4.1.1.36" evidence="3"/>
<feature type="binding site" evidence="3">
    <location>
        <position position="291"/>
    </location>
    <ligand>
        <name>CTP</name>
        <dbReference type="ChEBI" id="CHEBI:37563"/>
    </ligand>
</feature>
<dbReference type="GO" id="GO:0010181">
    <property type="term" value="F:FMN binding"/>
    <property type="evidence" value="ECO:0007669"/>
    <property type="project" value="UniProtKB-UniRule"/>
</dbReference>
<comment type="pathway">
    <text evidence="3 4">Cofactor biosynthesis; coenzyme A biosynthesis; CoA from (R)-pantothenate: step 3/5.</text>
</comment>
<feature type="region of interest" description="Phosphopantothenate--cysteine ligase" evidence="3">
    <location>
        <begin position="193"/>
        <end position="403"/>
    </location>
</feature>
<gene>
    <name evidence="3 7" type="primary">coaBC</name>
    <name evidence="7" type="ORF">DXX94_10875</name>
</gene>
<dbReference type="InterPro" id="IPR036551">
    <property type="entry name" value="Flavin_trans-like"/>
</dbReference>
<sequence length="403" mass="42714">MQILHNKNIVLGITGGIAAYKGPELVRRLKEQGANVRVVITESAKAFVSSLSLQAVSANPVADDLLDPQAELAMGHIELAKWADLILVAPATANTIAKLAHGMADDLLTTIALATAAPVAIAPAMNQQMWHNPITQRNLNELAKFGIKQFGPAAGEQACGDVGLGRMLDVPELVSAVTELFARDQQVLAGQHWVITAGPTQEPIDPVRYISNHSSGKMGYAIAQAAIEAGANVTLISGPTKLTPPSHSQHVPVVSAQEMHQQALANAPKADVFVACAAVADYRVAQVAEQKIKKHEDAMQINMVKNPDIVADVAALTENRPFTVGFAAETQDVEQYARGKLQRKNLDLIAANNVSVAGQGFNSDDNALTVFSATDKTELSLASKTQLAKELVAIISAKVELKS</sequence>
<dbReference type="Pfam" id="PF02441">
    <property type="entry name" value="Flavoprotein"/>
    <property type="match status" value="1"/>
</dbReference>
<comment type="catalytic activity">
    <reaction evidence="3 4">
        <text>N-[(R)-4-phosphopantothenoyl]-L-cysteine + H(+) = (R)-4'-phosphopantetheine + CO2</text>
        <dbReference type="Rhea" id="RHEA:16793"/>
        <dbReference type="ChEBI" id="CHEBI:15378"/>
        <dbReference type="ChEBI" id="CHEBI:16526"/>
        <dbReference type="ChEBI" id="CHEBI:59458"/>
        <dbReference type="ChEBI" id="CHEBI:61723"/>
        <dbReference type="EC" id="4.1.1.36"/>
    </reaction>
</comment>
<evidence type="ECO:0000256" key="4">
    <source>
        <dbReference type="RuleBase" id="RU364078"/>
    </source>
</evidence>
<keyword evidence="3" id="KW-0460">Magnesium</keyword>
<keyword evidence="3 4" id="KW-0285">Flavoprotein</keyword>
<dbReference type="Gene3D" id="3.40.50.10300">
    <property type="entry name" value="CoaB-like"/>
    <property type="match status" value="1"/>
</dbReference>
<dbReference type="SUPFAM" id="SSF102645">
    <property type="entry name" value="CoaB-like"/>
    <property type="match status" value="1"/>
</dbReference>
<dbReference type="EC" id="6.3.2.5" evidence="3"/>
<dbReference type="Pfam" id="PF04127">
    <property type="entry name" value="DFP"/>
    <property type="match status" value="1"/>
</dbReference>
<comment type="similarity">
    <text evidence="3 4">In the N-terminal section; belongs to the HFCD (homo-oligomeric flavin containing Cys decarboxylase) superfamily.</text>
</comment>
<evidence type="ECO:0000259" key="6">
    <source>
        <dbReference type="Pfam" id="PF04127"/>
    </source>
</evidence>
<dbReference type="EMBL" id="QUOT01000001">
    <property type="protein sequence ID" value="REL31175.1"/>
    <property type="molecule type" value="Genomic_DNA"/>
</dbReference>
<dbReference type="InterPro" id="IPR035929">
    <property type="entry name" value="CoaB-like_sf"/>
</dbReference>
<evidence type="ECO:0000259" key="5">
    <source>
        <dbReference type="Pfam" id="PF02441"/>
    </source>
</evidence>
<comment type="caution">
    <text evidence="7">The sequence shown here is derived from an EMBL/GenBank/DDBJ whole genome shotgun (WGS) entry which is preliminary data.</text>
</comment>
<dbReference type="InterPro" id="IPR003382">
    <property type="entry name" value="Flavoprotein"/>
</dbReference>
<feature type="domain" description="DNA/pantothenate metabolism flavoprotein C-terminal" evidence="6">
    <location>
        <begin position="188"/>
        <end position="396"/>
    </location>
</feature>
<dbReference type="InterPro" id="IPR007085">
    <property type="entry name" value="DNA/pantothenate-metab_flavo_C"/>
</dbReference>
<dbReference type="GO" id="GO:0071513">
    <property type="term" value="C:phosphopantothenoylcysteine decarboxylase complex"/>
    <property type="evidence" value="ECO:0007669"/>
    <property type="project" value="TreeGrafter"/>
</dbReference>
<keyword evidence="3" id="KW-0511">Multifunctional enzyme</keyword>
<accession>A0A3E0U4Q3</accession>
<feature type="active site" description="Proton donor" evidence="3">
    <location>
        <position position="159"/>
    </location>
</feature>
<keyword evidence="3 4" id="KW-0436">Ligase</keyword>
<organism evidence="7 8">
    <name type="scientific">Thalassotalea euphylliae</name>
    <dbReference type="NCBI Taxonomy" id="1655234"/>
    <lineage>
        <taxon>Bacteria</taxon>
        <taxon>Pseudomonadati</taxon>
        <taxon>Pseudomonadota</taxon>
        <taxon>Gammaproteobacteria</taxon>
        <taxon>Alteromonadales</taxon>
        <taxon>Colwelliaceae</taxon>
        <taxon>Thalassotalea</taxon>
    </lineage>
</organism>
<dbReference type="GO" id="GO:0004632">
    <property type="term" value="F:phosphopantothenate--cysteine ligase activity"/>
    <property type="evidence" value="ECO:0007669"/>
    <property type="project" value="UniProtKB-UniRule"/>
</dbReference>
<comment type="caution">
    <text evidence="3">Lacks conserved residue(s) required for the propagation of feature annotation.</text>
</comment>
<feature type="region of interest" description="Phosphopantothenoylcysteine decarboxylase" evidence="3">
    <location>
        <begin position="1"/>
        <end position="192"/>
    </location>
</feature>
<dbReference type="InterPro" id="IPR005252">
    <property type="entry name" value="CoaBC"/>
</dbReference>
<dbReference type="AlphaFoldDB" id="A0A3E0U4Q3"/>
<comment type="similarity">
    <text evidence="3 4">In the C-terminal section; belongs to the PPC synthetase family.</text>
</comment>
<comment type="function">
    <text evidence="3">Catalyzes two sequential steps in the biosynthesis of coenzyme A. In the first step cysteine is conjugated to 4'-phosphopantothenate to form 4-phosphopantothenoylcysteine. In the second step the latter compound is decarboxylated to form 4'-phosphopantotheine.</text>
</comment>
<feature type="binding site" evidence="3">
    <location>
        <position position="344"/>
    </location>
    <ligand>
        <name>CTP</name>
        <dbReference type="ChEBI" id="CHEBI:37563"/>
    </ligand>
</feature>
<reference evidence="8" key="1">
    <citation type="submission" date="2018-08" db="EMBL/GenBank/DDBJ databases">
        <title>Thalassotalea euphylliae genome.</title>
        <authorList>
            <person name="Summers S."/>
            <person name="Rice S.A."/>
            <person name="Freckelton M.L."/>
            <person name="Nedved B.T."/>
            <person name="Hadfield M.G."/>
        </authorList>
    </citation>
    <scope>NUCLEOTIDE SEQUENCE [LARGE SCALE GENOMIC DNA]</scope>
    <source>
        <strain evidence="8">H3</strain>
    </source>
</reference>
<dbReference type="RefSeq" id="WP_116015821.1">
    <property type="nucleotide sequence ID" value="NZ_QUOT01000001.1"/>
</dbReference>
<dbReference type="UniPathway" id="UPA00241">
    <property type="reaction ID" value="UER00353"/>
</dbReference>
<comment type="cofactor">
    <cofactor evidence="3">
        <name>FMN</name>
        <dbReference type="ChEBI" id="CHEBI:58210"/>
    </cofactor>
    <text evidence="3">Binds 1 FMN per subunit.</text>
</comment>
<evidence type="ECO:0000256" key="1">
    <source>
        <dbReference type="ARBA" id="ARBA00022793"/>
    </source>
</evidence>
<evidence type="ECO:0000313" key="8">
    <source>
        <dbReference type="Proteomes" id="UP000256899"/>
    </source>
</evidence>
<keyword evidence="8" id="KW-1185">Reference proteome</keyword>
<comment type="catalytic activity">
    <reaction evidence="3 4">
        <text>(R)-4'-phosphopantothenate + L-cysteine + CTP = N-[(R)-4-phosphopantothenoyl]-L-cysteine + CMP + diphosphate + H(+)</text>
        <dbReference type="Rhea" id="RHEA:19397"/>
        <dbReference type="ChEBI" id="CHEBI:10986"/>
        <dbReference type="ChEBI" id="CHEBI:15378"/>
        <dbReference type="ChEBI" id="CHEBI:33019"/>
        <dbReference type="ChEBI" id="CHEBI:35235"/>
        <dbReference type="ChEBI" id="CHEBI:37563"/>
        <dbReference type="ChEBI" id="CHEBI:59458"/>
        <dbReference type="ChEBI" id="CHEBI:60377"/>
        <dbReference type="EC" id="6.3.2.5"/>
    </reaction>
</comment>
<feature type="binding site" evidence="3">
    <location>
        <position position="326"/>
    </location>
    <ligand>
        <name>CTP</name>
        <dbReference type="ChEBI" id="CHEBI:37563"/>
    </ligand>
</feature>
<dbReference type="PANTHER" id="PTHR14359">
    <property type="entry name" value="HOMO-OLIGOMERIC FLAVIN CONTAINING CYS DECARBOXYLASE FAMILY"/>
    <property type="match status" value="1"/>
</dbReference>
<keyword evidence="1 3" id="KW-0210">Decarboxylase</keyword>
<name>A0A3E0U4Q3_9GAMM</name>
<feature type="binding site" evidence="3">
    <location>
        <position position="340"/>
    </location>
    <ligand>
        <name>CTP</name>
        <dbReference type="ChEBI" id="CHEBI:37563"/>
    </ligand>
</feature>
<feature type="binding site" evidence="3">
    <location>
        <begin position="307"/>
        <end position="310"/>
    </location>
    <ligand>
        <name>CTP</name>
        <dbReference type="ChEBI" id="CHEBI:37563"/>
    </ligand>
</feature>
<keyword evidence="2 3" id="KW-0456">Lyase</keyword>
<protein>
    <recommendedName>
        <fullName evidence="3">Coenzyme A biosynthesis bifunctional protein CoaBC</fullName>
    </recommendedName>
    <alternativeName>
        <fullName evidence="3">DNA/pantothenate metabolism flavoprotein</fullName>
    </alternativeName>
    <alternativeName>
        <fullName evidence="3">Phosphopantothenoylcysteine synthetase/decarboxylase</fullName>
        <shortName evidence="3">PPCS-PPCDC</shortName>
    </alternativeName>
    <domain>
        <recommendedName>
            <fullName evidence="3">Phosphopantothenoylcysteine decarboxylase</fullName>
            <shortName evidence="3">PPC decarboxylase</shortName>
            <shortName evidence="3">PPC-DC</shortName>
            <ecNumber evidence="3">4.1.1.36</ecNumber>
        </recommendedName>
        <alternativeName>
            <fullName evidence="3">CoaC</fullName>
        </alternativeName>
    </domain>
    <domain>
        <recommendedName>
            <fullName evidence="3">Phosphopantothenate--cysteine ligase</fullName>
            <ecNumber evidence="3">6.3.2.5</ecNumber>
        </recommendedName>
        <alternativeName>
            <fullName evidence="3">CoaB</fullName>
        </alternativeName>
        <alternativeName>
            <fullName evidence="3">Phosphopantothenoylcysteine synthetase</fullName>
            <shortName evidence="3">PPC synthetase</shortName>
            <shortName evidence="3">PPC-S</shortName>
        </alternativeName>
    </domain>
</protein>
<dbReference type="GO" id="GO:0015937">
    <property type="term" value="P:coenzyme A biosynthetic process"/>
    <property type="evidence" value="ECO:0007669"/>
    <property type="project" value="UniProtKB-UniRule"/>
</dbReference>
<dbReference type="GO" id="GO:0004633">
    <property type="term" value="F:phosphopantothenoylcysteine decarboxylase activity"/>
    <property type="evidence" value="ECO:0007669"/>
    <property type="project" value="UniProtKB-UniRule"/>
</dbReference>
<comment type="cofactor">
    <cofactor evidence="3">
        <name>Mg(2+)</name>
        <dbReference type="ChEBI" id="CHEBI:18420"/>
    </cofactor>
</comment>
<comment type="function">
    <text evidence="4">Catalyzes two steps in the biosynthesis of coenzyme A. In the first step cysteine is conjugated to 4'-phosphopantothenate to form 4-phosphopantothenoylcysteine, in the latter compound is decarboxylated to form 4'-phosphopantotheine.</text>
</comment>
<evidence type="ECO:0000313" key="7">
    <source>
        <dbReference type="EMBL" id="REL31175.1"/>
    </source>
</evidence>
<comment type="pathway">
    <text evidence="3 4">Cofactor biosynthesis; coenzyme A biosynthesis; CoA from (R)-pantothenate: step 2/5.</text>
</comment>